<evidence type="ECO:0000313" key="2">
    <source>
        <dbReference type="EMBL" id="GMH73794.1"/>
    </source>
</evidence>
<feature type="transmembrane region" description="Helical" evidence="1">
    <location>
        <begin position="265"/>
        <end position="283"/>
    </location>
</feature>
<gene>
    <name evidence="2" type="ORF">TrLO_g1513</name>
</gene>
<feature type="transmembrane region" description="Helical" evidence="1">
    <location>
        <begin position="227"/>
        <end position="253"/>
    </location>
</feature>
<keyword evidence="1" id="KW-0812">Transmembrane</keyword>
<proteinExistence type="predicted"/>
<sequence>MDYVLLLHQTRPNLFLIDPPLPIYSLISDTDDTEGLLTNLGVVAALMLTLQLTLVSDINQKEWLLNEYRQALVNSPNFRLWTLDQLLRTDIYEPIQEGIVDPYTGRQFNISDAIERTSGFGSENTFNVVRTFILGSEEDRQAISLIEMIFLLTKDTIDLNTVAAWLFINGHNLQSTLVGSWTSGLSTVLFSLVLIGSVFLYLGLAMSDARTEAQHEFNASLEKFNEIAIPIILYLYLLLIFGSIVFFFGYTYIVQVRHPFYETSNQWFVWLIILAFGVSFFLYKSLKAWRKATDRVKRAERRAAAAKKSGHKHSKRIKSIRRMLASVKRPSNPLKMAKIHLESKEKEKGKF</sequence>
<keyword evidence="1" id="KW-1133">Transmembrane helix</keyword>
<keyword evidence="1" id="KW-0472">Membrane</keyword>
<comment type="caution">
    <text evidence="2">The sequence shown here is derived from an EMBL/GenBank/DDBJ whole genome shotgun (WGS) entry which is preliminary data.</text>
</comment>
<feature type="transmembrane region" description="Helical" evidence="1">
    <location>
        <begin position="188"/>
        <end position="206"/>
    </location>
</feature>
<evidence type="ECO:0000313" key="3">
    <source>
        <dbReference type="Proteomes" id="UP001165122"/>
    </source>
</evidence>
<dbReference type="EMBL" id="BRXW01000681">
    <property type="protein sequence ID" value="GMH73794.1"/>
    <property type="molecule type" value="Genomic_DNA"/>
</dbReference>
<keyword evidence="3" id="KW-1185">Reference proteome</keyword>
<reference evidence="3" key="1">
    <citation type="journal article" date="2023" name="Commun. Biol.">
        <title>Genome analysis of Parmales, the sister group of diatoms, reveals the evolutionary specialization of diatoms from phago-mixotrophs to photoautotrophs.</title>
        <authorList>
            <person name="Ban H."/>
            <person name="Sato S."/>
            <person name="Yoshikawa S."/>
            <person name="Yamada K."/>
            <person name="Nakamura Y."/>
            <person name="Ichinomiya M."/>
            <person name="Sato N."/>
            <person name="Blanc-Mathieu R."/>
            <person name="Endo H."/>
            <person name="Kuwata A."/>
            <person name="Ogata H."/>
        </authorList>
    </citation>
    <scope>NUCLEOTIDE SEQUENCE [LARGE SCALE GENOMIC DNA]</scope>
    <source>
        <strain evidence="3">NIES 3700</strain>
    </source>
</reference>
<dbReference type="Proteomes" id="UP001165122">
    <property type="component" value="Unassembled WGS sequence"/>
</dbReference>
<dbReference type="AlphaFoldDB" id="A0A9W7ASY1"/>
<accession>A0A9W7ASY1</accession>
<name>A0A9W7ASY1_9STRA</name>
<organism evidence="2 3">
    <name type="scientific">Triparma laevis f. longispina</name>
    <dbReference type="NCBI Taxonomy" id="1714387"/>
    <lineage>
        <taxon>Eukaryota</taxon>
        <taxon>Sar</taxon>
        <taxon>Stramenopiles</taxon>
        <taxon>Ochrophyta</taxon>
        <taxon>Bolidophyceae</taxon>
        <taxon>Parmales</taxon>
        <taxon>Triparmaceae</taxon>
        <taxon>Triparma</taxon>
    </lineage>
</organism>
<evidence type="ECO:0000256" key="1">
    <source>
        <dbReference type="SAM" id="Phobius"/>
    </source>
</evidence>
<protein>
    <submittedName>
        <fullName evidence="2">Uncharacterized protein</fullName>
    </submittedName>
</protein>